<dbReference type="InterPro" id="IPR015943">
    <property type="entry name" value="WD40/YVTN_repeat-like_dom_sf"/>
</dbReference>
<dbReference type="GO" id="GO:0004197">
    <property type="term" value="F:cysteine-type endopeptidase activity"/>
    <property type="evidence" value="ECO:0007669"/>
    <property type="project" value="InterPro"/>
</dbReference>
<dbReference type="InterPro" id="IPR029030">
    <property type="entry name" value="Caspase-like_dom_sf"/>
</dbReference>
<dbReference type="Gene3D" id="3.40.50.1460">
    <property type="match status" value="1"/>
</dbReference>
<dbReference type="CDD" id="cd00200">
    <property type="entry name" value="WD40"/>
    <property type="match status" value="1"/>
</dbReference>
<dbReference type="InterPro" id="IPR036322">
    <property type="entry name" value="WD40_repeat_dom_sf"/>
</dbReference>
<accession>A0A5M3Y4M8</accession>
<dbReference type="PANTHER" id="PTHR19879">
    <property type="entry name" value="TRANSCRIPTION INITIATION FACTOR TFIID"/>
    <property type="match status" value="1"/>
</dbReference>
<dbReference type="SUPFAM" id="SSF50978">
    <property type="entry name" value="WD40 repeat-like"/>
    <property type="match status" value="1"/>
</dbReference>
<dbReference type="GO" id="GO:0006508">
    <property type="term" value="P:proteolysis"/>
    <property type="evidence" value="ECO:0007669"/>
    <property type="project" value="InterPro"/>
</dbReference>
<keyword evidence="2" id="KW-0677">Repeat</keyword>
<protein>
    <recommendedName>
        <fullName evidence="5">Peptidase C14 caspase domain-containing protein</fullName>
    </recommendedName>
</protein>
<sequence>MRLPDPERSYAVLVGTGAYRSPELADLPAVANNLTALAEILTDPALGGLPAGRCVILDDPDVRTLYRTLRRYAAMAEDTLLVYFAGHGRTGLRYSELYLALPDTDLDDLPVSALRFEDVRDIFINSPAANRVLILDCCFSGRAIPDMSGPDAIMGQTDIEGTYTLTATSANDLALALPGHTYTVFTGALLTLLRSGVPDGPELFTFAALYPRLLHALTVQGHPRPRQRGIGTVDRLALTRNPAHAAPRPAASPQHPSPPARHDGAHGTGSGSPSPGLPEPAHQPLLLSGHTATVYSVAFSPDGRTLATGSADETVRLWEAATGQTTDILHGHTNWLRSVRFSPDGRILATGSDDGTARLWEVATGQTTDILKGHASHIHSVAFSPDGQTLATSSADGTIRLWVVSQPHPK</sequence>
<comment type="caution">
    <text evidence="6">The sequence shown here is derived from an EMBL/GenBank/DDBJ whole genome shotgun (WGS) entry which is preliminary data.</text>
</comment>
<feature type="compositionally biased region" description="Low complexity" evidence="4">
    <location>
        <begin position="243"/>
        <end position="254"/>
    </location>
</feature>
<dbReference type="PRINTS" id="PR00320">
    <property type="entry name" value="GPROTEINBRPT"/>
</dbReference>
<dbReference type="InterPro" id="IPR020472">
    <property type="entry name" value="WD40_PAC1"/>
</dbReference>
<dbReference type="NCBIfam" id="NF047832">
    <property type="entry name" value="caspase_w_EACC1"/>
    <property type="match status" value="1"/>
</dbReference>
<keyword evidence="7" id="KW-1185">Reference proteome</keyword>
<proteinExistence type="predicted"/>
<dbReference type="InterPro" id="IPR019775">
    <property type="entry name" value="WD40_repeat_CS"/>
</dbReference>
<gene>
    <name evidence="6" type="ORF">Aple_100620</name>
</gene>
<feature type="domain" description="Peptidase C14 caspase" evidence="5">
    <location>
        <begin position="9"/>
        <end position="202"/>
    </location>
</feature>
<evidence type="ECO:0000256" key="4">
    <source>
        <dbReference type="SAM" id="MobiDB-lite"/>
    </source>
</evidence>
<evidence type="ECO:0000256" key="3">
    <source>
        <dbReference type="PROSITE-ProRule" id="PRU00221"/>
    </source>
</evidence>
<dbReference type="EMBL" id="BLAF01000112">
    <property type="protein sequence ID" value="GES27163.1"/>
    <property type="molecule type" value="Genomic_DNA"/>
</dbReference>
<evidence type="ECO:0000256" key="1">
    <source>
        <dbReference type="ARBA" id="ARBA00022574"/>
    </source>
</evidence>
<dbReference type="PANTHER" id="PTHR19879:SF9">
    <property type="entry name" value="TRANSCRIPTION INITIATION FACTOR TFIID SUBUNIT 5"/>
    <property type="match status" value="1"/>
</dbReference>
<evidence type="ECO:0000313" key="7">
    <source>
        <dbReference type="Proteomes" id="UP000377595"/>
    </source>
</evidence>
<dbReference type="PROSITE" id="PS50082">
    <property type="entry name" value="WD_REPEATS_2"/>
    <property type="match status" value="3"/>
</dbReference>
<dbReference type="RefSeq" id="WP_170322062.1">
    <property type="nucleotide sequence ID" value="NZ_BAAAHM010000048.1"/>
</dbReference>
<dbReference type="SUPFAM" id="SSF52129">
    <property type="entry name" value="Caspase-like"/>
    <property type="match status" value="1"/>
</dbReference>
<feature type="repeat" description="WD" evidence="3">
    <location>
        <begin position="287"/>
        <end position="328"/>
    </location>
</feature>
<reference evidence="6 7" key="1">
    <citation type="submission" date="2019-10" db="EMBL/GenBank/DDBJ databases">
        <title>Whole genome shotgun sequence of Acrocarpospora pleiomorpha NBRC 16267.</title>
        <authorList>
            <person name="Ichikawa N."/>
            <person name="Kimura A."/>
            <person name="Kitahashi Y."/>
            <person name="Komaki H."/>
            <person name="Oguchi A."/>
        </authorList>
    </citation>
    <scope>NUCLEOTIDE SEQUENCE [LARGE SCALE GENOMIC DNA]</scope>
    <source>
        <strain evidence="6 7">NBRC 16267</strain>
    </source>
</reference>
<dbReference type="SMART" id="SM00320">
    <property type="entry name" value="WD40"/>
    <property type="match status" value="3"/>
</dbReference>
<keyword evidence="1 3" id="KW-0853">WD repeat</keyword>
<organism evidence="6 7">
    <name type="scientific">Acrocarpospora pleiomorpha</name>
    <dbReference type="NCBI Taxonomy" id="90975"/>
    <lineage>
        <taxon>Bacteria</taxon>
        <taxon>Bacillati</taxon>
        <taxon>Actinomycetota</taxon>
        <taxon>Actinomycetes</taxon>
        <taxon>Streptosporangiales</taxon>
        <taxon>Streptosporangiaceae</taxon>
        <taxon>Acrocarpospora</taxon>
    </lineage>
</organism>
<feature type="region of interest" description="Disordered" evidence="4">
    <location>
        <begin position="243"/>
        <end position="284"/>
    </location>
</feature>
<feature type="repeat" description="WD" evidence="3">
    <location>
        <begin position="329"/>
        <end position="370"/>
    </location>
</feature>
<dbReference type="Gene3D" id="2.130.10.10">
    <property type="entry name" value="YVTN repeat-like/Quinoprotein amine dehydrogenase"/>
    <property type="match status" value="1"/>
</dbReference>
<dbReference type="PROSITE" id="PS00678">
    <property type="entry name" value="WD_REPEATS_1"/>
    <property type="match status" value="2"/>
</dbReference>
<dbReference type="InterPro" id="IPR011600">
    <property type="entry name" value="Pept_C14_caspase"/>
</dbReference>
<evidence type="ECO:0000256" key="2">
    <source>
        <dbReference type="ARBA" id="ARBA00022737"/>
    </source>
</evidence>
<dbReference type="PROSITE" id="PS50294">
    <property type="entry name" value="WD_REPEATS_REGION"/>
    <property type="match status" value="3"/>
</dbReference>
<feature type="repeat" description="WD" evidence="3">
    <location>
        <begin position="371"/>
        <end position="402"/>
    </location>
</feature>
<dbReference type="InterPro" id="IPR001680">
    <property type="entry name" value="WD40_rpt"/>
</dbReference>
<dbReference type="Pfam" id="PF00400">
    <property type="entry name" value="WD40"/>
    <property type="match status" value="3"/>
</dbReference>
<evidence type="ECO:0000259" key="5">
    <source>
        <dbReference type="Pfam" id="PF00656"/>
    </source>
</evidence>
<dbReference type="Pfam" id="PF00656">
    <property type="entry name" value="Peptidase_C14"/>
    <property type="match status" value="1"/>
</dbReference>
<name>A0A5M3Y4M8_9ACTN</name>
<dbReference type="Proteomes" id="UP000377595">
    <property type="component" value="Unassembled WGS sequence"/>
</dbReference>
<evidence type="ECO:0000313" key="6">
    <source>
        <dbReference type="EMBL" id="GES27163.1"/>
    </source>
</evidence>
<dbReference type="AlphaFoldDB" id="A0A5M3Y4M8"/>